<proteinExistence type="predicted"/>
<feature type="compositionally biased region" description="Polar residues" evidence="1">
    <location>
        <begin position="345"/>
        <end position="363"/>
    </location>
</feature>
<feature type="region of interest" description="Disordered" evidence="1">
    <location>
        <begin position="1"/>
        <end position="21"/>
    </location>
</feature>
<evidence type="ECO:0000256" key="1">
    <source>
        <dbReference type="SAM" id="MobiDB-lite"/>
    </source>
</evidence>
<dbReference type="Pfam" id="PF13699">
    <property type="entry name" value="eCIS_core"/>
    <property type="match status" value="1"/>
</dbReference>
<dbReference type="AlphaFoldDB" id="A0A1D8TTL8"/>
<reference evidence="4" key="1">
    <citation type="submission" date="2016-10" db="EMBL/GenBank/DDBJ databases">
        <title>Comparative genomics uncovers the prolific and rare metabolic potential of the cyanobacterial genus Moorea.</title>
        <authorList>
            <person name="Leao T."/>
            <person name="Castelao G."/>
            <person name="Korobeynikov A."/>
            <person name="Monroe E.A."/>
            <person name="Podell S."/>
            <person name="Glukhov E."/>
            <person name="Allen E."/>
            <person name="Gerwick W.H."/>
            <person name="Gerwick L."/>
        </authorList>
    </citation>
    <scope>NUCLEOTIDE SEQUENCE [LARGE SCALE GENOMIC DNA]</scope>
    <source>
        <strain evidence="4">PAL-8-15-08-1</strain>
    </source>
</reference>
<feature type="domain" description="eCIS core" evidence="2">
    <location>
        <begin position="152"/>
        <end position="217"/>
    </location>
</feature>
<dbReference type="InterPro" id="IPR025295">
    <property type="entry name" value="eCIS_core_dom"/>
</dbReference>
<evidence type="ECO:0000313" key="3">
    <source>
        <dbReference type="EMBL" id="AOX00893.1"/>
    </source>
</evidence>
<name>A0A1D8TTL8_9CYAN</name>
<sequence>MTRQYARKTNQSPQKDTDNWILQRSAVRELPAKTVTPQTETAAGDRSGIQLDLMQIPVSNYSAEPSPLQALGKVPTRGSQETESQRWQGKLPQHAVGKENLVNSPKLHGNGQVQPLGAKGMPVAQREGGLSELETPVQRQEEGKKTENNTGLPDRLKAGIESMSGYDLSGVRVNYNSPKPAQLNAHAYTQGQAIEVGPGQERHLPHEAWHVVQQMQGRVKATMEVNGYGVNGDRGLEREADMMGQRALQMQRDDRRSKKDVSPAADAVGADVCAVKRGNTNPTRYNDREFTEEKVIQGTLRRGKKVVSPQGEKVMQKSEGGTGGRTSKEGMAKSRPGDKKEIYSQPYSKQASPEITKGTGTIQPQKPIVTQLMGAVLGKEKGPQREATCTLNGCGYDQNLDRSEASVEAKATGLRPEDQVHYEIAWDAPVAPVGHGALQVQEGVASNFVEDLSQTGVRAGDVKERYTTDKEGYREFNFTDGIQWPGNLTGGSWRFRLRVVDNKNKQVAISEVAVVNWDEKQIFS</sequence>
<evidence type="ECO:0000259" key="2">
    <source>
        <dbReference type="Pfam" id="PF13699"/>
    </source>
</evidence>
<organism evidence="3 4">
    <name type="scientific">Moorena producens PAL-8-15-08-1</name>
    <dbReference type="NCBI Taxonomy" id="1458985"/>
    <lineage>
        <taxon>Bacteria</taxon>
        <taxon>Bacillati</taxon>
        <taxon>Cyanobacteriota</taxon>
        <taxon>Cyanophyceae</taxon>
        <taxon>Coleofasciculales</taxon>
        <taxon>Coleofasciculaceae</taxon>
        <taxon>Moorena</taxon>
    </lineage>
</organism>
<dbReference type="STRING" id="1458985.BJP34_16850"/>
<feature type="compositionally biased region" description="Polar residues" evidence="1">
    <location>
        <begin position="77"/>
        <end position="87"/>
    </location>
</feature>
<evidence type="ECO:0000313" key="4">
    <source>
        <dbReference type="Proteomes" id="UP000177870"/>
    </source>
</evidence>
<feature type="region of interest" description="Disordered" evidence="1">
    <location>
        <begin position="301"/>
        <end position="363"/>
    </location>
</feature>
<dbReference type="EMBL" id="CP017599">
    <property type="protein sequence ID" value="AOX00893.1"/>
    <property type="molecule type" value="Genomic_DNA"/>
</dbReference>
<dbReference type="KEGG" id="mpro:BJP34_16850"/>
<feature type="compositionally biased region" description="Basic and acidic residues" evidence="1">
    <location>
        <begin position="326"/>
        <end position="342"/>
    </location>
</feature>
<gene>
    <name evidence="3" type="ORF">BJP34_16850</name>
</gene>
<feature type="region of interest" description="Disordered" evidence="1">
    <location>
        <begin position="67"/>
        <end position="90"/>
    </location>
</feature>
<dbReference type="Proteomes" id="UP000177870">
    <property type="component" value="Chromosome"/>
</dbReference>
<accession>A0A1D8TTL8</accession>
<protein>
    <recommendedName>
        <fullName evidence="2">eCIS core domain-containing protein</fullName>
    </recommendedName>
</protein>
<feature type="region of interest" description="Disordered" evidence="1">
    <location>
        <begin position="127"/>
        <end position="154"/>
    </location>
</feature>
<dbReference type="RefSeq" id="WP_070393344.1">
    <property type="nucleotide sequence ID" value="NZ_CP017599.1"/>
</dbReference>
<feature type="compositionally biased region" description="Polar residues" evidence="1">
    <location>
        <begin position="1"/>
        <end position="14"/>
    </location>
</feature>